<keyword evidence="3" id="KW-0813">Transport</keyword>
<feature type="transmembrane region" description="Helical" evidence="8">
    <location>
        <begin position="251"/>
        <end position="269"/>
    </location>
</feature>
<keyword evidence="7 8" id="KW-0472">Membrane</keyword>
<feature type="transmembrane region" description="Helical" evidence="8">
    <location>
        <begin position="6"/>
        <end position="22"/>
    </location>
</feature>
<keyword evidence="6 8" id="KW-1133">Transmembrane helix</keyword>
<sequence length="301" mass="34064">MKLLYTILNLMTFIAIGFLLKKIKLFSKETAQELNSFVFKVAFPLNIITSFYKVNLAEVINFSFFLYIAFTFFLSFCLALAISHLLHKDGLNRAVTTVAVYRGNFIIMGFPILESLLGDASLIYAGIILAISQVFYNITTAWVYEKATLAKADYKKLFFNIFKNPMLLGVLIGILINLTNFNLYFLENPFRTIGKTATTFGLIVLGHGLSFDFDKNNLKNTIIVAFAKLLILPTIAFFASNLFNLAPIEKSTAIILFSCPTAIVSYTFAKNYKADTKLAQNYVIFTTFLFMFTIYLVLKIF</sequence>
<evidence type="ECO:0000256" key="7">
    <source>
        <dbReference type="ARBA" id="ARBA00023136"/>
    </source>
</evidence>
<dbReference type="Proteomes" id="UP000005711">
    <property type="component" value="Unassembled WGS sequence"/>
</dbReference>
<proteinExistence type="inferred from homology"/>
<keyword evidence="4" id="KW-1003">Cell membrane</keyword>
<feature type="transmembrane region" description="Helical" evidence="8">
    <location>
        <begin position="281"/>
        <end position="298"/>
    </location>
</feature>
<keyword evidence="10" id="KW-1185">Reference proteome</keyword>
<comment type="caution">
    <text evidence="9">The sequence shown here is derived from an EMBL/GenBank/DDBJ whole genome shotgun (WGS) entry which is preliminary data.</text>
</comment>
<accession>D1VRW9</accession>
<feature type="transmembrane region" description="Helical" evidence="8">
    <location>
        <begin position="123"/>
        <end position="144"/>
    </location>
</feature>
<comment type="similarity">
    <text evidence="2">Belongs to the auxin efflux carrier (TC 2.A.69) family.</text>
</comment>
<feature type="transmembrane region" description="Helical" evidence="8">
    <location>
        <begin position="192"/>
        <end position="209"/>
    </location>
</feature>
<dbReference type="AlphaFoldDB" id="D1VRW9"/>
<gene>
    <name evidence="9" type="ORF">HMPREF0628_1213</name>
</gene>
<dbReference type="InterPro" id="IPR038770">
    <property type="entry name" value="Na+/solute_symporter_sf"/>
</dbReference>
<evidence type="ECO:0000256" key="5">
    <source>
        <dbReference type="ARBA" id="ARBA00022692"/>
    </source>
</evidence>
<dbReference type="eggNOG" id="COG0679">
    <property type="taxonomic scope" value="Bacteria"/>
</dbReference>
<protein>
    <submittedName>
        <fullName evidence="9">Transporter, auxin efflux carrier (AEC) family protein</fullName>
    </submittedName>
</protein>
<reference evidence="9 10" key="1">
    <citation type="submission" date="2009-12" db="EMBL/GenBank/DDBJ databases">
        <title>Genome Sequence of Peptoniphilus lacrimalis 315-B.</title>
        <authorList>
            <person name="Durkin A.S."/>
            <person name="Madupu R."/>
            <person name="Torralba M."/>
            <person name="Methe B."/>
            <person name="Sutton G."/>
            <person name="Strausberg R.L."/>
            <person name="Nelson K.E."/>
        </authorList>
    </citation>
    <scope>NUCLEOTIDE SEQUENCE [LARGE SCALE GENOMIC DNA]</scope>
    <source>
        <strain evidence="9 10">315-B</strain>
    </source>
</reference>
<evidence type="ECO:0000256" key="3">
    <source>
        <dbReference type="ARBA" id="ARBA00022448"/>
    </source>
</evidence>
<evidence type="ECO:0000256" key="6">
    <source>
        <dbReference type="ARBA" id="ARBA00022989"/>
    </source>
</evidence>
<comment type="subcellular location">
    <subcellularLocation>
        <location evidence="1">Cell membrane</location>
        <topology evidence="1">Multi-pass membrane protein</topology>
    </subcellularLocation>
</comment>
<feature type="transmembrane region" description="Helical" evidence="8">
    <location>
        <begin position="165"/>
        <end position="186"/>
    </location>
</feature>
<evidence type="ECO:0000256" key="2">
    <source>
        <dbReference type="ARBA" id="ARBA00010145"/>
    </source>
</evidence>
<name>D1VRW9_9FIRM</name>
<keyword evidence="5 8" id="KW-0812">Transmembrane</keyword>
<dbReference type="EMBL" id="ADDO01000011">
    <property type="protein sequence ID" value="EFA90720.1"/>
    <property type="molecule type" value="Genomic_DNA"/>
</dbReference>
<dbReference type="GO" id="GO:0005886">
    <property type="term" value="C:plasma membrane"/>
    <property type="evidence" value="ECO:0007669"/>
    <property type="project" value="UniProtKB-SubCell"/>
</dbReference>
<dbReference type="PANTHER" id="PTHR36838">
    <property type="entry name" value="AUXIN EFFLUX CARRIER FAMILY PROTEIN"/>
    <property type="match status" value="1"/>
</dbReference>
<feature type="transmembrane region" description="Helical" evidence="8">
    <location>
        <begin position="64"/>
        <end position="86"/>
    </location>
</feature>
<dbReference type="GO" id="GO:0055085">
    <property type="term" value="P:transmembrane transport"/>
    <property type="evidence" value="ECO:0007669"/>
    <property type="project" value="InterPro"/>
</dbReference>
<evidence type="ECO:0000256" key="1">
    <source>
        <dbReference type="ARBA" id="ARBA00004651"/>
    </source>
</evidence>
<evidence type="ECO:0000313" key="9">
    <source>
        <dbReference type="EMBL" id="EFA90720.1"/>
    </source>
</evidence>
<evidence type="ECO:0000256" key="4">
    <source>
        <dbReference type="ARBA" id="ARBA00022475"/>
    </source>
</evidence>
<dbReference type="InterPro" id="IPR004776">
    <property type="entry name" value="Mem_transp_PIN-like"/>
</dbReference>
<dbReference type="PANTHER" id="PTHR36838:SF3">
    <property type="entry name" value="TRANSPORTER AUXIN EFFLUX CARRIER EC FAMILY"/>
    <property type="match status" value="1"/>
</dbReference>
<organism evidence="9 10">
    <name type="scientific">Peptoniphilus lacrimalis 315-B</name>
    <dbReference type="NCBI Taxonomy" id="596330"/>
    <lineage>
        <taxon>Bacteria</taxon>
        <taxon>Bacillati</taxon>
        <taxon>Bacillota</taxon>
        <taxon>Tissierellia</taxon>
        <taxon>Tissierellales</taxon>
        <taxon>Peptoniphilaceae</taxon>
        <taxon>Peptoniphilus</taxon>
    </lineage>
</organism>
<evidence type="ECO:0000256" key="8">
    <source>
        <dbReference type="SAM" id="Phobius"/>
    </source>
</evidence>
<feature type="transmembrane region" description="Helical" evidence="8">
    <location>
        <begin position="221"/>
        <end position="239"/>
    </location>
</feature>
<evidence type="ECO:0000313" key="10">
    <source>
        <dbReference type="Proteomes" id="UP000005711"/>
    </source>
</evidence>
<dbReference type="RefSeq" id="WP_004823827.1">
    <property type="nucleotide sequence ID" value="NZ_ADDO01000011.1"/>
</dbReference>
<feature type="transmembrane region" description="Helical" evidence="8">
    <location>
        <begin position="98"/>
        <end position="117"/>
    </location>
</feature>
<dbReference type="Gene3D" id="1.20.1530.20">
    <property type="match status" value="1"/>
</dbReference>
<dbReference type="Pfam" id="PF03547">
    <property type="entry name" value="Mem_trans"/>
    <property type="match status" value="1"/>
</dbReference>